<organism evidence="2 3">
    <name type="scientific">Ensete ventricosum</name>
    <name type="common">Abyssinian banana</name>
    <name type="synonym">Musa ensete</name>
    <dbReference type="NCBI Taxonomy" id="4639"/>
    <lineage>
        <taxon>Eukaryota</taxon>
        <taxon>Viridiplantae</taxon>
        <taxon>Streptophyta</taxon>
        <taxon>Embryophyta</taxon>
        <taxon>Tracheophyta</taxon>
        <taxon>Spermatophyta</taxon>
        <taxon>Magnoliopsida</taxon>
        <taxon>Liliopsida</taxon>
        <taxon>Zingiberales</taxon>
        <taxon>Musaceae</taxon>
        <taxon>Ensete</taxon>
    </lineage>
</organism>
<accession>A0A426ZRQ3</accession>
<evidence type="ECO:0000313" key="2">
    <source>
        <dbReference type="EMBL" id="RRT66618.1"/>
    </source>
</evidence>
<evidence type="ECO:0000256" key="1">
    <source>
        <dbReference type="SAM" id="MobiDB-lite"/>
    </source>
</evidence>
<protein>
    <submittedName>
        <fullName evidence="2">Uncharacterized protein</fullName>
    </submittedName>
</protein>
<gene>
    <name evidence="2" type="ORF">B296_00000359</name>
</gene>
<sequence length="105" mass="12039">MEATVAPAVTPLSPHWIGVFEKPFLPDLEEDLDLGKVEWGHSRRGSLHERPKEERRPDPNHECLDDQGRVCIGDGPDVFYEMDKVWAEGLIFHLSYPKERCGGWL</sequence>
<name>A0A426ZRQ3_ENSVE</name>
<proteinExistence type="predicted"/>
<evidence type="ECO:0000313" key="3">
    <source>
        <dbReference type="Proteomes" id="UP000287651"/>
    </source>
</evidence>
<dbReference type="EMBL" id="AMZH03005359">
    <property type="protein sequence ID" value="RRT66618.1"/>
    <property type="molecule type" value="Genomic_DNA"/>
</dbReference>
<dbReference type="AlphaFoldDB" id="A0A426ZRQ3"/>
<dbReference type="Proteomes" id="UP000287651">
    <property type="component" value="Unassembled WGS sequence"/>
</dbReference>
<feature type="region of interest" description="Disordered" evidence="1">
    <location>
        <begin position="42"/>
        <end position="63"/>
    </location>
</feature>
<comment type="caution">
    <text evidence="2">The sequence shown here is derived from an EMBL/GenBank/DDBJ whole genome shotgun (WGS) entry which is preliminary data.</text>
</comment>
<reference evidence="2 3" key="1">
    <citation type="journal article" date="2014" name="Agronomy (Basel)">
        <title>A Draft Genome Sequence for Ensete ventricosum, the Drought-Tolerant Tree Against Hunger.</title>
        <authorList>
            <person name="Harrison J."/>
            <person name="Moore K.A."/>
            <person name="Paszkiewicz K."/>
            <person name="Jones T."/>
            <person name="Grant M."/>
            <person name="Ambacheew D."/>
            <person name="Muzemil S."/>
            <person name="Studholme D.J."/>
        </authorList>
    </citation>
    <scope>NUCLEOTIDE SEQUENCE [LARGE SCALE GENOMIC DNA]</scope>
</reference>